<feature type="coiled-coil region" evidence="1">
    <location>
        <begin position="580"/>
        <end position="607"/>
    </location>
</feature>
<reference evidence="3" key="1">
    <citation type="submission" date="2020-05" db="EMBL/GenBank/DDBJ databases">
        <title>Evolutionary and genomic comparisons of hybrid uninucleate and nonhybrid Rhizoctonia fungi.</title>
        <authorList>
            <person name="Li C."/>
            <person name="Chen X."/>
        </authorList>
    </citation>
    <scope>NUCLEOTIDE SEQUENCE</scope>
    <source>
        <strain evidence="3">AG-1 IA</strain>
    </source>
</reference>
<organism evidence="3 4">
    <name type="scientific">Rhizoctonia solani</name>
    <dbReference type="NCBI Taxonomy" id="456999"/>
    <lineage>
        <taxon>Eukaryota</taxon>
        <taxon>Fungi</taxon>
        <taxon>Dikarya</taxon>
        <taxon>Basidiomycota</taxon>
        <taxon>Agaricomycotina</taxon>
        <taxon>Agaricomycetes</taxon>
        <taxon>Cantharellales</taxon>
        <taxon>Ceratobasidiaceae</taxon>
        <taxon>Rhizoctonia</taxon>
    </lineage>
</organism>
<gene>
    <name evidence="3" type="ORF">RhiXN_09297</name>
</gene>
<evidence type="ECO:0000256" key="1">
    <source>
        <dbReference type="SAM" id="Coils"/>
    </source>
</evidence>
<dbReference type="EMBL" id="CP059662">
    <property type="protein sequence ID" value="QRW20322.1"/>
    <property type="molecule type" value="Genomic_DNA"/>
</dbReference>
<dbReference type="Proteomes" id="UP000650533">
    <property type="component" value="Chromosome 5"/>
</dbReference>
<feature type="compositionally biased region" description="Polar residues" evidence="2">
    <location>
        <begin position="38"/>
        <end position="49"/>
    </location>
</feature>
<feature type="coiled-coil region" evidence="1">
    <location>
        <begin position="138"/>
        <end position="200"/>
    </location>
</feature>
<evidence type="ECO:0000313" key="4">
    <source>
        <dbReference type="Proteomes" id="UP000650533"/>
    </source>
</evidence>
<dbReference type="RefSeq" id="XP_043180559.1">
    <property type="nucleotide sequence ID" value="XM_043329113.1"/>
</dbReference>
<feature type="compositionally biased region" description="Low complexity" evidence="2">
    <location>
        <begin position="63"/>
        <end position="83"/>
    </location>
</feature>
<dbReference type="AlphaFoldDB" id="A0A8H8SX98"/>
<name>A0A8H8SX98_9AGAM</name>
<dbReference type="GeneID" id="67031576"/>
<evidence type="ECO:0000256" key="2">
    <source>
        <dbReference type="SAM" id="MobiDB-lite"/>
    </source>
</evidence>
<dbReference type="KEGG" id="rsx:RhiXN_09297"/>
<sequence length="927" mass="104224">MEDLYGGRGQVVVSAPIPLVFFKYSCHSSDGKRDNAYSGFNATPSTNGARSEKDQAPSAPKVSSTAGSTGSASTASASRTQRSGPHKAPSRSGTIDSSIPPTATVKQPAQTSAAPAPATSSAPSVPIQQTPVAERDAFIQQNSQIESLQAKIKQQEKTIQQKDAEIKQKDAEIKQRGEEARQARNLYELFKNKSENLESQPYRQEVVSIRRHLQVDELCEPWEINKRFGEIVRKVEDISRDIGEALGQLPAVSNLTTLDLLRLLSKASESQSLAAAEPSAELDTEDFIDFGCRALINQTLFDGILSHSVFHPGLTSRDNQFYYDMYKRVRNEESQVLAGRWRISTLKIINESYPYAPKDEALRLWHDTLLPFCSKIINRELCFEPIQSLVPELQNLFERAWEWNRLTRNSVIMLDFHPYLQPPGAAYDPQYSTLEGRRPKHPASNAILLTSKLGLLSSYSDGKGKDLQYTAQTKATMHTPPFLHDPDQKFTDSDRLALLVFRYESILISTAPELGIKVGDRDACKTAPIKSQCRLSKESKDGSNSGSGKKRTGGAHAVRGEPILLVMDATERDRYWEHRSERADRQLSGLNHELEASKKRLKELEAIQSQVSPRDQPHVQREIERTQREIRRSIDASALLRTHLQVYDDKEPGEITSAFRSINRAIDNLCRDMVEDMAKLRPDNKGPPVKTSLNVRDMLVVRQILYPQGLTNPSLIESSSVGRPIEEFVEFALRFLINRDIDYHIFQPFHPLLKPEVNTYVMELYEGVRLRDPQVISGRWRVSTFEAHQATHTQSNVQNWLDNYVSQLIHYLLQPFLVAVYGDSARMTTKHKEAVTSTVNKAYQWNQMVKTQVILLDFHPAMFQTGAPYNLKAMKLLERVPAPAAGEPILATMGLGLESSEAEGGGKPPKCVWQEQALILSNEYFET</sequence>
<accession>A0A8H8SX98</accession>
<proteinExistence type="predicted"/>
<keyword evidence="1" id="KW-0175">Coiled coil</keyword>
<evidence type="ECO:0000313" key="3">
    <source>
        <dbReference type="EMBL" id="QRW20322.1"/>
    </source>
</evidence>
<protein>
    <submittedName>
        <fullName evidence="3">Uncharacterized protein</fullName>
    </submittedName>
</protein>
<feature type="region of interest" description="Disordered" evidence="2">
    <location>
        <begin position="533"/>
        <end position="558"/>
    </location>
</feature>
<feature type="compositionally biased region" description="Polar residues" evidence="2">
    <location>
        <begin position="91"/>
        <end position="105"/>
    </location>
</feature>
<feature type="compositionally biased region" description="Low complexity" evidence="2">
    <location>
        <begin position="107"/>
        <end position="124"/>
    </location>
</feature>
<feature type="region of interest" description="Disordered" evidence="2">
    <location>
        <begin position="31"/>
        <end position="127"/>
    </location>
</feature>